<feature type="binding site" evidence="4">
    <location>
        <position position="75"/>
    </location>
    <ligand>
        <name>molybdate</name>
        <dbReference type="ChEBI" id="CHEBI:36264"/>
    </ligand>
</feature>
<protein>
    <submittedName>
        <fullName evidence="6">Molybdenum ABC transporter, periplasmic molybdate-binding protein</fullName>
    </submittedName>
</protein>
<dbReference type="eggNOG" id="COG0725">
    <property type="taxonomic scope" value="Bacteria"/>
</dbReference>
<evidence type="ECO:0000256" key="1">
    <source>
        <dbReference type="ARBA" id="ARBA00009175"/>
    </source>
</evidence>
<dbReference type="NCBIfam" id="TIGR01256">
    <property type="entry name" value="modA"/>
    <property type="match status" value="1"/>
</dbReference>
<reference evidence="6 7" key="2">
    <citation type="journal article" date="2010" name="Stand. Genomic Sci.">
        <title>Complete genome sequence of Gordonia bronchialis type strain (3410).</title>
        <authorList>
            <person name="Ivanova N."/>
            <person name="Sikorski J."/>
            <person name="Jando M."/>
            <person name="Lapidus A."/>
            <person name="Nolan M."/>
            <person name="Lucas S."/>
            <person name="Del Rio T.G."/>
            <person name="Tice H."/>
            <person name="Copeland A."/>
            <person name="Cheng J.F."/>
            <person name="Chen F."/>
            <person name="Bruce D."/>
            <person name="Goodwin L."/>
            <person name="Pitluck S."/>
            <person name="Mavromatis K."/>
            <person name="Ovchinnikova G."/>
            <person name="Pati A."/>
            <person name="Chen A."/>
            <person name="Palaniappan K."/>
            <person name="Land M."/>
            <person name="Hauser L."/>
            <person name="Chang Y.J."/>
            <person name="Jeffries C.D."/>
            <person name="Chain P."/>
            <person name="Saunders E."/>
            <person name="Han C."/>
            <person name="Detter J.C."/>
            <person name="Brettin T."/>
            <person name="Rohde M."/>
            <person name="Goker M."/>
            <person name="Bristow J."/>
            <person name="Eisen J.A."/>
            <person name="Markowitz V."/>
            <person name="Hugenholtz P."/>
            <person name="Klenk H.P."/>
            <person name="Kyrpides N.C."/>
        </authorList>
    </citation>
    <scope>NUCLEOTIDE SEQUENCE [LARGE SCALE GENOMIC DNA]</scope>
    <source>
        <strain evidence="7">ATCC 25592 / DSM 43247 / BCRC 13721 / JCM 3198 / KCTC 3076 / NBRC 16047 / NCTC 10667</strain>
    </source>
</reference>
<dbReference type="Pfam" id="PF13531">
    <property type="entry name" value="SBP_bac_11"/>
    <property type="match status" value="1"/>
</dbReference>
<dbReference type="KEGG" id="gbr:Gbro_4509"/>
<gene>
    <name evidence="6" type="ordered locus">Gbro_4509</name>
</gene>
<evidence type="ECO:0000256" key="2">
    <source>
        <dbReference type="ARBA" id="ARBA00022723"/>
    </source>
</evidence>
<name>D0L6T2_GORB4</name>
<reference evidence="7" key="1">
    <citation type="submission" date="2009-10" db="EMBL/GenBank/DDBJ databases">
        <title>The complete chromosome of Gordonia bronchialis DSM 43247.</title>
        <authorList>
            <consortium name="US DOE Joint Genome Institute (JGI-PGF)"/>
            <person name="Lucas S."/>
            <person name="Copeland A."/>
            <person name="Lapidus A."/>
            <person name="Glavina del Rio T."/>
            <person name="Dalin E."/>
            <person name="Tice H."/>
            <person name="Bruce D."/>
            <person name="Goodwin L."/>
            <person name="Pitluck S."/>
            <person name="Kyrpides N."/>
            <person name="Mavromatis K."/>
            <person name="Ivanova N."/>
            <person name="Ovchinnikova G."/>
            <person name="Saunders E."/>
            <person name="Brettin T."/>
            <person name="Detter J.C."/>
            <person name="Han C."/>
            <person name="Larimer F."/>
            <person name="Land M."/>
            <person name="Hauser L."/>
            <person name="Markowitz V."/>
            <person name="Cheng J.-F."/>
            <person name="Hugenholtz P."/>
            <person name="Woyke T."/>
            <person name="Wu D."/>
            <person name="Jando M."/>
            <person name="Schneider S."/>
            <person name="Goeker M."/>
            <person name="Klenk H.-P."/>
            <person name="Eisen J.A."/>
        </authorList>
    </citation>
    <scope>NUCLEOTIDE SEQUENCE [LARGE SCALE GENOMIC DNA]</scope>
    <source>
        <strain evidence="7">ATCC 25592 / DSM 43247 / BCRC 13721 / JCM 3198 / KCTC 3076 / NBRC 16047 / NCTC 10667</strain>
    </source>
</reference>
<dbReference type="GO" id="GO:0030973">
    <property type="term" value="F:molybdate ion binding"/>
    <property type="evidence" value="ECO:0007669"/>
    <property type="project" value="TreeGrafter"/>
</dbReference>
<evidence type="ECO:0000256" key="3">
    <source>
        <dbReference type="ARBA" id="ARBA00022729"/>
    </source>
</evidence>
<dbReference type="RefSeq" id="WP_012836127.1">
    <property type="nucleotide sequence ID" value="NC_013441.1"/>
</dbReference>
<dbReference type="PANTHER" id="PTHR30632:SF0">
    <property type="entry name" value="SULFATE-BINDING PROTEIN"/>
    <property type="match status" value="1"/>
</dbReference>
<dbReference type="EMBL" id="CP001802">
    <property type="protein sequence ID" value="ACY23642.1"/>
    <property type="molecule type" value="Genomic_DNA"/>
</dbReference>
<dbReference type="GO" id="GO:0046872">
    <property type="term" value="F:metal ion binding"/>
    <property type="evidence" value="ECO:0007669"/>
    <property type="project" value="UniProtKB-KW"/>
</dbReference>
<feature type="binding site" evidence="4">
    <location>
        <position position="193"/>
    </location>
    <ligand>
        <name>molybdate</name>
        <dbReference type="ChEBI" id="CHEBI:36264"/>
    </ligand>
</feature>
<dbReference type="Proteomes" id="UP000001219">
    <property type="component" value="Chromosome"/>
</dbReference>
<dbReference type="HOGENOM" id="CLU_065520_0_1_11"/>
<keyword evidence="3 5" id="KW-0732">Signal</keyword>
<feature type="signal peptide" evidence="5">
    <location>
        <begin position="1"/>
        <end position="21"/>
    </location>
</feature>
<evidence type="ECO:0000313" key="6">
    <source>
        <dbReference type="EMBL" id="ACY23642.1"/>
    </source>
</evidence>
<dbReference type="OrthoDB" id="9785015at2"/>
<organism evidence="6 7">
    <name type="scientific">Gordonia bronchialis (strain ATCC 25592 / DSM 43247 / BCRC 13721 / JCM 3198 / KCTC 3076 / NBRC 16047 / NCTC 10667)</name>
    <name type="common">Rhodococcus bronchialis</name>
    <dbReference type="NCBI Taxonomy" id="526226"/>
    <lineage>
        <taxon>Bacteria</taxon>
        <taxon>Bacillati</taxon>
        <taxon>Actinomycetota</taxon>
        <taxon>Actinomycetes</taxon>
        <taxon>Mycobacteriales</taxon>
        <taxon>Gordoniaceae</taxon>
        <taxon>Gordonia</taxon>
    </lineage>
</organism>
<dbReference type="AlphaFoldDB" id="D0L6T2"/>
<evidence type="ECO:0000256" key="4">
    <source>
        <dbReference type="PIRSR" id="PIRSR004846-1"/>
    </source>
</evidence>
<dbReference type="GO" id="GO:0015689">
    <property type="term" value="P:molybdate ion transport"/>
    <property type="evidence" value="ECO:0007669"/>
    <property type="project" value="InterPro"/>
</dbReference>
<evidence type="ECO:0000313" key="7">
    <source>
        <dbReference type="Proteomes" id="UP000001219"/>
    </source>
</evidence>
<comment type="similarity">
    <text evidence="1">Belongs to the bacterial solute-binding protein ModA family.</text>
</comment>
<feature type="chain" id="PRO_5038550628" evidence="5">
    <location>
        <begin position="22"/>
        <end position="257"/>
    </location>
</feature>
<dbReference type="Gene3D" id="3.40.190.10">
    <property type="entry name" value="Periplasmic binding protein-like II"/>
    <property type="match status" value="2"/>
</dbReference>
<sequence>MKRHLVGMVLPVLVVAGLVVAGCSSGDDSAPPSSGAPATLHVYAAASLKKTFTAIAAEFEKSHPGVTVVPSFAGSSTLVNQIKQGAPADVFASADEANMTKLGDKATDPRIFATNTLVIVTAPGNPKGIRTFAALNKSGVTTVICQVAQPCGAATKAVERNTGITVSAASEEESVSAVLTKVTSGQADAGVVYVTDAKGAGDKVATVVDPAFAAVVNRYPIATVSGAANDTLGKEFVDAVLSPAGQHILADAGFGPP</sequence>
<dbReference type="PIRSF" id="PIRSF004846">
    <property type="entry name" value="ModA"/>
    <property type="match status" value="1"/>
</dbReference>
<keyword evidence="4" id="KW-0500">Molybdenum</keyword>
<keyword evidence="2 4" id="KW-0479">Metal-binding</keyword>
<dbReference type="PANTHER" id="PTHR30632">
    <property type="entry name" value="MOLYBDATE-BINDING PERIPLASMIC PROTEIN"/>
    <property type="match status" value="1"/>
</dbReference>
<evidence type="ECO:0000256" key="5">
    <source>
        <dbReference type="SAM" id="SignalP"/>
    </source>
</evidence>
<feature type="binding site" evidence="4">
    <location>
        <position position="175"/>
    </location>
    <ligand>
        <name>molybdate</name>
        <dbReference type="ChEBI" id="CHEBI:36264"/>
    </ligand>
</feature>
<accession>D0L6T2</accession>
<dbReference type="PROSITE" id="PS51257">
    <property type="entry name" value="PROKAR_LIPOPROTEIN"/>
    <property type="match status" value="1"/>
</dbReference>
<dbReference type="InterPro" id="IPR005950">
    <property type="entry name" value="ModA"/>
</dbReference>
<dbReference type="InterPro" id="IPR050682">
    <property type="entry name" value="ModA/WtpA"/>
</dbReference>
<dbReference type="STRING" id="526226.Gbro_4509"/>
<dbReference type="SUPFAM" id="SSF53850">
    <property type="entry name" value="Periplasmic binding protein-like II"/>
    <property type="match status" value="1"/>
</dbReference>
<feature type="binding site" evidence="4">
    <location>
        <position position="47"/>
    </location>
    <ligand>
        <name>molybdate</name>
        <dbReference type="ChEBI" id="CHEBI:36264"/>
    </ligand>
</feature>
<proteinExistence type="inferred from homology"/>
<keyword evidence="7" id="KW-1185">Reference proteome</keyword>